<evidence type="ECO:0000256" key="2">
    <source>
        <dbReference type="SAM" id="MobiDB-lite"/>
    </source>
</evidence>
<feature type="compositionally biased region" description="Acidic residues" evidence="2">
    <location>
        <begin position="141"/>
        <end position="155"/>
    </location>
</feature>
<evidence type="ECO:0000313" key="4">
    <source>
        <dbReference type="Proteomes" id="UP000271241"/>
    </source>
</evidence>
<accession>A0A4P9XHI5</accession>
<proteinExistence type="predicted"/>
<evidence type="ECO:0000256" key="1">
    <source>
        <dbReference type="ARBA" id="ARBA00022737"/>
    </source>
</evidence>
<dbReference type="GO" id="GO:0019888">
    <property type="term" value="F:protein phosphatase regulator activity"/>
    <property type="evidence" value="ECO:0007669"/>
    <property type="project" value="TreeGrafter"/>
</dbReference>
<feature type="non-terminal residue" evidence="3">
    <location>
        <position position="1393"/>
    </location>
</feature>
<dbReference type="PANTHER" id="PTHR10648:SF1">
    <property type="entry name" value="SERINE_THREONINE-PROTEIN PHOSPHATASE 4 REGULATORY SUBUNIT 1"/>
    <property type="match status" value="1"/>
</dbReference>
<protein>
    <submittedName>
        <fullName evidence="3">Armadillo-type protein</fullName>
    </submittedName>
</protein>
<keyword evidence="1" id="KW-0677">Repeat</keyword>
<feature type="region of interest" description="Disordered" evidence="2">
    <location>
        <begin position="287"/>
        <end position="364"/>
    </location>
</feature>
<evidence type="ECO:0000313" key="3">
    <source>
        <dbReference type="EMBL" id="RKP05077.1"/>
    </source>
</evidence>
<feature type="region of interest" description="Disordered" evidence="2">
    <location>
        <begin position="141"/>
        <end position="203"/>
    </location>
</feature>
<sequence>MARSNAGKRKRKRSCAYGPALPAADRAADLYFMFGDEEEEQALPTSTAYRSRNGRQDDGDDEEEERVPSVKFGSLDEWTEEGSLEESVAGGSSHVLPDKTVDEAAEDVAADAGATNGTAEYASDGVWNNGSLRDRLQAWYEGDDDDEDDDDDDDVASGGSSGPSAAADLLHRRRRGFHDANYADTHDENDDGEPALASRTVDDEEPTVLEHIYTMSRSEVAAQRAGIIRQLGELLYSVPPADAVDYCVDLLYTLTDDAEDSVRWALAEELDKILTYFFNRCLPSAGPDAETMQKQGGDASEGLDAVRSPAPAQGSATATEDAQPASADGATPVSDQLPTPTADGESTREDTGNNNNNSNTSPLQPGAMVELLHKLILDPSTLVAEAARDALIRLFIDKRVPEAILRREIMYDTILALDGMDDGSSSGHMSGIGSGGFSFGMGGGFGNLVGGGGGPALGQPLCAALNILTSLVAHLDNWTCEREVLPRLVQWARHQSFPVRRDTVTVICALAARLPERRSELLVLYSALSTDAIWHVRQACARCLDRLMPLIFAGENTNVGMDGAEPQTTDDSPLKTPTRMDMSLDALEDSAGSCEPLISGADGSSSAGATTGLPSASVLDAPGNEHVRALLSQPALNVRTLQRRTAWVLDRYDTFLGDTSRGVREAAWEAIGRICAAFPRGQVPDILVARFVAMSQPQDGISDIADQERITQCAYNMPAMVLMLGPERWSELRDCYSALVGDPQLSTRRTLAHSLPVLASMLHPSDTDRDLVAAFQHFMQDVGEVRSAAIEGLADLFHYIPAESRSRALPSIITWFRAASNDWRTRENIMTQLVKLGDVFTIDDVVASLPLVEDALMDSVAQVREAATSVLAMMIIRTVRDQVPLARLTEALDRMSRSHMYRIRSIYLKVCEALMQHSLMMASVIRDPLLERAARLALDPVANIRLTVVRLFHSIAPLLSSDPKLGSYAAAVVEQLQRDNDFDVRQAALALVPLCSHVSPSALSEGGSSSSLTGNPSLSPSLCRDNSAMSFEMEHTAETYGNDMETVDLDIAAMTLIIICCERHRLPLARMHFQDECKRALAFLPPLMPGVERVLDLDGMDEQSPELRHDQSQDGDATVLHQQQPVSTASEAEEACKVDDAHGDVGLSDEKLDALESDTHFDAVQLDASDGTEKAQLEAASTDAKDAAMSSVAAKEDDTTAVLISEAITDMMERHVASVNAGSVQLVPEPDQAMDEMEGHGHGKDAATGAWTTISSSEAADDTDEDEDVCTVQYVEKKDNDVKDIPPIVENLLRVERRNSLSALQPAMVSPSSTMTLTPHDRRCGCGANDECTHTVPGLVLSSSIETTAVTEAVVTTLGKRVSAPDDADQQDDILLTSGDGAVDARVCTPRLH</sequence>
<dbReference type="Proteomes" id="UP000271241">
    <property type="component" value="Unassembled WGS sequence"/>
</dbReference>
<dbReference type="InterPro" id="IPR011989">
    <property type="entry name" value="ARM-like"/>
</dbReference>
<dbReference type="InterPro" id="IPR051023">
    <property type="entry name" value="PP2A_Regulatory_Subunit_A"/>
</dbReference>
<dbReference type="STRING" id="78915.A0A4P9XHI5"/>
<feature type="region of interest" description="Disordered" evidence="2">
    <location>
        <begin position="558"/>
        <end position="578"/>
    </location>
</feature>
<name>A0A4P9XHI5_9FUNG</name>
<feature type="region of interest" description="Disordered" evidence="2">
    <location>
        <begin position="35"/>
        <end position="128"/>
    </location>
</feature>
<dbReference type="PANTHER" id="PTHR10648">
    <property type="entry name" value="SERINE/THREONINE-PROTEIN PHOSPHATASE PP2A 65 KDA REGULATORY SUBUNIT"/>
    <property type="match status" value="1"/>
</dbReference>
<dbReference type="GO" id="GO:0005737">
    <property type="term" value="C:cytoplasm"/>
    <property type="evidence" value="ECO:0007669"/>
    <property type="project" value="TreeGrafter"/>
</dbReference>
<keyword evidence="4" id="KW-1185">Reference proteome</keyword>
<dbReference type="Gene3D" id="1.25.10.10">
    <property type="entry name" value="Leucine-rich Repeat Variant"/>
    <property type="match status" value="2"/>
</dbReference>
<dbReference type="SUPFAM" id="SSF48371">
    <property type="entry name" value="ARM repeat"/>
    <property type="match status" value="2"/>
</dbReference>
<dbReference type="InterPro" id="IPR016024">
    <property type="entry name" value="ARM-type_fold"/>
</dbReference>
<organism evidence="3 4">
    <name type="scientific">Thamnocephalis sphaerospora</name>
    <dbReference type="NCBI Taxonomy" id="78915"/>
    <lineage>
        <taxon>Eukaryota</taxon>
        <taxon>Fungi</taxon>
        <taxon>Fungi incertae sedis</taxon>
        <taxon>Zoopagomycota</taxon>
        <taxon>Zoopagomycotina</taxon>
        <taxon>Zoopagomycetes</taxon>
        <taxon>Zoopagales</taxon>
        <taxon>Sigmoideomycetaceae</taxon>
        <taxon>Thamnocephalis</taxon>
    </lineage>
</organism>
<reference evidence="4" key="1">
    <citation type="journal article" date="2018" name="Nat. Microbiol.">
        <title>Leveraging single-cell genomics to expand the fungal tree of life.</title>
        <authorList>
            <person name="Ahrendt S.R."/>
            <person name="Quandt C.A."/>
            <person name="Ciobanu D."/>
            <person name="Clum A."/>
            <person name="Salamov A."/>
            <person name="Andreopoulos B."/>
            <person name="Cheng J.F."/>
            <person name="Woyke T."/>
            <person name="Pelin A."/>
            <person name="Henrissat B."/>
            <person name="Reynolds N.K."/>
            <person name="Benny G.L."/>
            <person name="Smith M.E."/>
            <person name="James T.Y."/>
            <person name="Grigoriev I.V."/>
        </authorList>
    </citation>
    <scope>NUCLEOTIDE SEQUENCE [LARGE SCALE GENOMIC DNA]</scope>
    <source>
        <strain evidence="4">RSA 1356</strain>
    </source>
</reference>
<dbReference type="EMBL" id="KZ993283">
    <property type="protein sequence ID" value="RKP05077.1"/>
    <property type="molecule type" value="Genomic_DNA"/>
</dbReference>
<gene>
    <name evidence="3" type="ORF">THASP1DRAFT_26373</name>
</gene>
<feature type="compositionally biased region" description="Low complexity" evidence="2">
    <location>
        <begin position="156"/>
        <end position="168"/>
    </location>
</feature>
<dbReference type="OrthoDB" id="340346at2759"/>